<accession>A0A0J1CN58</accession>
<dbReference type="Gene3D" id="3.40.50.300">
    <property type="entry name" value="P-loop containing nucleotide triphosphate hydrolases"/>
    <property type="match status" value="1"/>
</dbReference>
<name>A0A0J1CN58_9BURK</name>
<keyword evidence="4" id="KW-0677">Repeat</keyword>
<protein>
    <recommendedName>
        <fullName evidence="7">ABC transporter domain-containing protein</fullName>
    </recommendedName>
</protein>
<evidence type="ECO:0000256" key="1">
    <source>
        <dbReference type="ARBA" id="ARBA00022475"/>
    </source>
</evidence>
<dbReference type="InterPro" id="IPR027417">
    <property type="entry name" value="P-loop_NTPase"/>
</dbReference>
<dbReference type="Pfam" id="PF00005">
    <property type="entry name" value="ABC_tran"/>
    <property type="match status" value="1"/>
</dbReference>
<keyword evidence="5" id="KW-0547">Nucleotide-binding</keyword>
<evidence type="ECO:0000313" key="9">
    <source>
        <dbReference type="Proteomes" id="UP000035963"/>
    </source>
</evidence>
<dbReference type="PROSITE" id="PS50893">
    <property type="entry name" value="ABC_TRANSPORTER_2"/>
    <property type="match status" value="1"/>
</dbReference>
<keyword evidence="3" id="KW-0762">Sugar transport</keyword>
<dbReference type="InterPro" id="IPR003439">
    <property type="entry name" value="ABC_transporter-like_ATP-bd"/>
</dbReference>
<sequence length="254" mass="27002">MQVSPLLELRSVSKSFGAVNALRNVSLSLYPGRVTALVGDNGAGKSTLVKTLTGVHSPDSGEILFDGKAVRFSSPKEAAEAGIATVFQDLAVCGNLSVAENLFLGRELTTDSWNPLRALRRTRVAEMERKSRELLASLNAKVPSLRNAVETLSGGQRQSVAIARALLGEPRVVILDEPTAALSVGQTAEVLAMIERLRDAGMAILVISHNLADVFRVADDIAVLRLGANSKLFEAKTCSQEQVIAAITGAQWAN</sequence>
<gene>
    <name evidence="8" type="ORF">EOS_33830</name>
</gene>
<dbReference type="AlphaFoldDB" id="A0A0J1CN58"/>
<dbReference type="SUPFAM" id="SSF52540">
    <property type="entry name" value="P-loop containing nucleoside triphosphate hydrolases"/>
    <property type="match status" value="1"/>
</dbReference>
<dbReference type="CDD" id="cd03216">
    <property type="entry name" value="ABC_Carb_Monos_I"/>
    <property type="match status" value="1"/>
</dbReference>
<reference evidence="8 9" key="1">
    <citation type="journal article" date="2015" name="Genome Announc.">
        <title>Draft Genome Sequence of Burkholderia sp. Strain PML1(12), an Ectomycorrhizosphere-Inhabiting Bacterium with Effective Mineral-Weathering Ability.</title>
        <authorList>
            <person name="Uroz S."/>
            <person name="Oger P."/>
        </authorList>
    </citation>
    <scope>NUCLEOTIDE SEQUENCE [LARGE SCALE GENOMIC DNA]</scope>
    <source>
        <strain evidence="9">PML1(12)</strain>
    </source>
</reference>
<dbReference type="SMART" id="SM00382">
    <property type="entry name" value="AAA"/>
    <property type="match status" value="1"/>
</dbReference>
<keyword evidence="1" id="KW-1003">Cell membrane</keyword>
<proteinExistence type="predicted"/>
<keyword evidence="3" id="KW-0813">Transport</keyword>
<keyword evidence="2" id="KW-0472">Membrane</keyword>
<dbReference type="PATRIC" id="fig|908627.4.peg.7569"/>
<dbReference type="Proteomes" id="UP000035963">
    <property type="component" value="Unassembled WGS sequence"/>
</dbReference>
<evidence type="ECO:0000259" key="7">
    <source>
        <dbReference type="PROSITE" id="PS50893"/>
    </source>
</evidence>
<organism evidence="8 9">
    <name type="scientific">Caballeronia mineralivorans PML1(12)</name>
    <dbReference type="NCBI Taxonomy" id="908627"/>
    <lineage>
        <taxon>Bacteria</taxon>
        <taxon>Pseudomonadati</taxon>
        <taxon>Pseudomonadota</taxon>
        <taxon>Betaproteobacteria</taxon>
        <taxon>Burkholderiales</taxon>
        <taxon>Burkholderiaceae</taxon>
        <taxon>Caballeronia</taxon>
    </lineage>
</organism>
<dbReference type="GO" id="GO:0005524">
    <property type="term" value="F:ATP binding"/>
    <property type="evidence" value="ECO:0007669"/>
    <property type="project" value="UniProtKB-KW"/>
</dbReference>
<keyword evidence="9" id="KW-1185">Reference proteome</keyword>
<dbReference type="EMBL" id="AEJF01000200">
    <property type="protein sequence ID" value="KLU21836.1"/>
    <property type="molecule type" value="Genomic_DNA"/>
</dbReference>
<keyword evidence="2" id="KW-0997">Cell inner membrane</keyword>
<evidence type="ECO:0000313" key="8">
    <source>
        <dbReference type="EMBL" id="KLU21836.1"/>
    </source>
</evidence>
<evidence type="ECO:0000256" key="3">
    <source>
        <dbReference type="ARBA" id="ARBA00022597"/>
    </source>
</evidence>
<dbReference type="GO" id="GO:0016887">
    <property type="term" value="F:ATP hydrolysis activity"/>
    <property type="evidence" value="ECO:0007669"/>
    <property type="project" value="InterPro"/>
</dbReference>
<evidence type="ECO:0000256" key="2">
    <source>
        <dbReference type="ARBA" id="ARBA00022519"/>
    </source>
</evidence>
<evidence type="ECO:0000256" key="5">
    <source>
        <dbReference type="ARBA" id="ARBA00022741"/>
    </source>
</evidence>
<dbReference type="InterPro" id="IPR003593">
    <property type="entry name" value="AAA+_ATPase"/>
</dbReference>
<dbReference type="PANTHER" id="PTHR43790:SF8">
    <property type="entry name" value="SUGAR ABC TRANSPORTER ATP-BINDING PROTEIN"/>
    <property type="match status" value="1"/>
</dbReference>
<feature type="domain" description="ABC transporter" evidence="7">
    <location>
        <begin position="7"/>
        <end position="251"/>
    </location>
</feature>
<keyword evidence="6" id="KW-0067">ATP-binding</keyword>
<comment type="caution">
    <text evidence="8">The sequence shown here is derived from an EMBL/GenBank/DDBJ whole genome shotgun (WGS) entry which is preliminary data.</text>
</comment>
<dbReference type="InterPro" id="IPR050107">
    <property type="entry name" value="ABC_carbohydrate_import_ATPase"/>
</dbReference>
<evidence type="ECO:0000256" key="4">
    <source>
        <dbReference type="ARBA" id="ARBA00022737"/>
    </source>
</evidence>
<evidence type="ECO:0000256" key="6">
    <source>
        <dbReference type="ARBA" id="ARBA00022840"/>
    </source>
</evidence>
<dbReference type="PANTHER" id="PTHR43790">
    <property type="entry name" value="CARBOHYDRATE TRANSPORT ATP-BINDING PROTEIN MG119-RELATED"/>
    <property type="match status" value="1"/>
</dbReference>